<evidence type="ECO:0000313" key="3">
    <source>
        <dbReference type="Proteomes" id="UP000053328"/>
    </source>
</evidence>
<feature type="region of interest" description="Disordered" evidence="1">
    <location>
        <begin position="460"/>
        <end position="498"/>
    </location>
</feature>
<feature type="region of interest" description="Disordered" evidence="1">
    <location>
        <begin position="221"/>
        <end position="241"/>
    </location>
</feature>
<evidence type="ECO:0000256" key="1">
    <source>
        <dbReference type="SAM" id="MobiDB-lite"/>
    </source>
</evidence>
<accession>A0A0D1YWA1</accession>
<dbReference type="AlphaFoldDB" id="A0A0D1YWA1"/>
<gene>
    <name evidence="2" type="ORF">PV08_00103</name>
</gene>
<dbReference type="VEuPathDB" id="FungiDB:PV08_00103"/>
<dbReference type="OrthoDB" id="4158853at2759"/>
<feature type="compositionally biased region" description="Basic and acidic residues" evidence="1">
    <location>
        <begin position="14"/>
        <end position="34"/>
    </location>
</feature>
<dbReference type="EMBL" id="KN847492">
    <property type="protein sequence ID" value="KIW19531.1"/>
    <property type="molecule type" value="Genomic_DNA"/>
</dbReference>
<dbReference type="Proteomes" id="UP000053328">
    <property type="component" value="Unassembled WGS sequence"/>
</dbReference>
<dbReference type="RefSeq" id="XP_016239747.1">
    <property type="nucleotide sequence ID" value="XM_016374471.1"/>
</dbReference>
<protein>
    <submittedName>
        <fullName evidence="2">Uncharacterized protein</fullName>
    </submittedName>
</protein>
<sequence length="498" mass="54666">MNHFSVPRPTSSDEILRSERFLSPPRSDDSSECHPFKAETADLISLTMKKGQGHGHGWHNPFSADLQPIDRTATTRLTLDGPRSRRRSGTYIAPSLRKTVSLPAVEFQRYSLQSELRARSILRSRRWSIPSKAPSTRALVTIAPVPETRGAVSQKPNTAQTPAMITLRRATTAGSPKRMSLTFFPTPRFSRRYTGFLSYFLTTFSSKGERRSSPTEILQVMGSKTDTPPAPSIEDNEARPSTSSVALPIFTELTPMPAPSSPSGQPMEAFNSMRRCSTRYVSNNIVYEIIWGEDGYNAISKDCIPSSVGRDTGVEGEVSVDTGPLKRRLSKVLTQSTSSSALQTSRRTSWWPGSETFPGLLPLMESPKLAKIAREVAFRDLPQSQSSKKPVIPSTLATDLDGDQQLFVEPTTTQAGNIFPPSNKDQNEIDPLLNLAEEPDGALTVSGSSNWSVRGDEASLITGPRSRFGSMVGASSHQKRPQTLAETDLPSRERKQSV</sequence>
<feature type="region of interest" description="Disordered" evidence="1">
    <location>
        <begin position="1"/>
        <end position="34"/>
    </location>
</feature>
<proteinExistence type="predicted"/>
<keyword evidence="3" id="KW-1185">Reference proteome</keyword>
<reference evidence="2 3" key="1">
    <citation type="submission" date="2015-01" db="EMBL/GenBank/DDBJ databases">
        <title>The Genome Sequence of Exophiala spinifera CBS89968.</title>
        <authorList>
            <consortium name="The Broad Institute Genomics Platform"/>
            <person name="Cuomo C."/>
            <person name="de Hoog S."/>
            <person name="Gorbushina A."/>
            <person name="Stielow B."/>
            <person name="Teixiera M."/>
            <person name="Abouelleil A."/>
            <person name="Chapman S.B."/>
            <person name="Priest M."/>
            <person name="Young S.K."/>
            <person name="Wortman J."/>
            <person name="Nusbaum C."/>
            <person name="Birren B."/>
        </authorList>
    </citation>
    <scope>NUCLEOTIDE SEQUENCE [LARGE SCALE GENOMIC DNA]</scope>
    <source>
        <strain evidence="2 3">CBS 89968</strain>
    </source>
</reference>
<evidence type="ECO:0000313" key="2">
    <source>
        <dbReference type="EMBL" id="KIW19531.1"/>
    </source>
</evidence>
<name>A0A0D1YWA1_9EURO</name>
<organism evidence="2 3">
    <name type="scientific">Exophiala spinifera</name>
    <dbReference type="NCBI Taxonomy" id="91928"/>
    <lineage>
        <taxon>Eukaryota</taxon>
        <taxon>Fungi</taxon>
        <taxon>Dikarya</taxon>
        <taxon>Ascomycota</taxon>
        <taxon>Pezizomycotina</taxon>
        <taxon>Eurotiomycetes</taxon>
        <taxon>Chaetothyriomycetidae</taxon>
        <taxon>Chaetothyriales</taxon>
        <taxon>Herpotrichiellaceae</taxon>
        <taxon>Exophiala</taxon>
    </lineage>
</organism>
<dbReference type="GeneID" id="27327186"/>
<feature type="compositionally biased region" description="Basic and acidic residues" evidence="1">
    <location>
        <begin position="489"/>
        <end position="498"/>
    </location>
</feature>
<dbReference type="HOGENOM" id="CLU_514816_0_0_1"/>